<dbReference type="eggNOG" id="COG0456">
    <property type="taxonomic scope" value="Bacteria"/>
</dbReference>
<dbReference type="InterPro" id="IPR000182">
    <property type="entry name" value="GNAT_dom"/>
</dbReference>
<dbReference type="InterPro" id="IPR016181">
    <property type="entry name" value="Acyl_CoA_acyltransferase"/>
</dbReference>
<gene>
    <name evidence="4" type="ORF">BN8_01560</name>
</gene>
<dbReference type="InterPro" id="IPR050832">
    <property type="entry name" value="Bact_Acetyltransf"/>
</dbReference>
<evidence type="ECO:0000313" key="4">
    <source>
        <dbReference type="EMBL" id="CCH52551.1"/>
    </source>
</evidence>
<dbReference type="PROSITE" id="PS51186">
    <property type="entry name" value="GNAT"/>
    <property type="match status" value="1"/>
</dbReference>
<dbReference type="EC" id="2.3.1.-" evidence="4"/>
<dbReference type="Gene3D" id="3.40.630.30">
    <property type="match status" value="1"/>
</dbReference>
<dbReference type="STRING" id="1185876.BN8_01560"/>
<name>I2GF76_9BACT</name>
<sequence>MTKQARPQLADYPYPAMRSLIRTTYDDPRFLELIAELDADLRDRYGAKQDWFDQFNKALAGANVVLVLDGETPVGCGCYRETDDTDRVEIKRMYVRPTWRRQGIARQLLTELETWAKEADYQFARLETAIRQPESIALYQKAGYQPIAKYGPYVNSEESVCLEKALY</sequence>
<keyword evidence="1 4" id="KW-0808">Transferase</keyword>
<keyword evidence="2 4" id="KW-0012">Acyltransferase</keyword>
<dbReference type="Proteomes" id="UP000009309">
    <property type="component" value="Unassembled WGS sequence"/>
</dbReference>
<dbReference type="CDD" id="cd04301">
    <property type="entry name" value="NAT_SF"/>
    <property type="match status" value="1"/>
</dbReference>
<proteinExistence type="predicted"/>
<accession>I2GF76</accession>
<organism evidence="4 5">
    <name type="scientific">Fibrisoma limi BUZ 3</name>
    <dbReference type="NCBI Taxonomy" id="1185876"/>
    <lineage>
        <taxon>Bacteria</taxon>
        <taxon>Pseudomonadati</taxon>
        <taxon>Bacteroidota</taxon>
        <taxon>Cytophagia</taxon>
        <taxon>Cytophagales</taxon>
        <taxon>Spirosomataceae</taxon>
        <taxon>Fibrisoma</taxon>
    </lineage>
</organism>
<dbReference type="GO" id="GO:0016747">
    <property type="term" value="F:acyltransferase activity, transferring groups other than amino-acyl groups"/>
    <property type="evidence" value="ECO:0007669"/>
    <property type="project" value="InterPro"/>
</dbReference>
<reference evidence="4 5" key="1">
    <citation type="journal article" date="2012" name="J. Bacteriol.">
        <title>Genome Sequence of the Filamentous Bacterium Fibrisoma limi BUZ 3T.</title>
        <authorList>
            <person name="Filippini M."/>
            <person name="Qi W."/>
            <person name="Jaenicke S."/>
            <person name="Goesmann A."/>
            <person name="Smits T.H."/>
            <person name="Bagheri H.C."/>
        </authorList>
    </citation>
    <scope>NUCLEOTIDE SEQUENCE [LARGE SCALE GENOMIC DNA]</scope>
    <source>
        <strain evidence="5">BUZ 3T</strain>
    </source>
</reference>
<protein>
    <submittedName>
        <fullName evidence="4">GCN5-related N-acetyltransferase</fullName>
        <ecNumber evidence="4">2.3.1.-</ecNumber>
    </submittedName>
</protein>
<dbReference type="AlphaFoldDB" id="I2GF76"/>
<comment type="caution">
    <text evidence="4">The sequence shown here is derived from an EMBL/GenBank/DDBJ whole genome shotgun (WGS) entry which is preliminary data.</text>
</comment>
<evidence type="ECO:0000256" key="2">
    <source>
        <dbReference type="ARBA" id="ARBA00023315"/>
    </source>
</evidence>
<keyword evidence="5" id="KW-1185">Reference proteome</keyword>
<dbReference type="Pfam" id="PF00583">
    <property type="entry name" value="Acetyltransf_1"/>
    <property type="match status" value="1"/>
</dbReference>
<evidence type="ECO:0000313" key="5">
    <source>
        <dbReference type="Proteomes" id="UP000009309"/>
    </source>
</evidence>
<evidence type="ECO:0000256" key="1">
    <source>
        <dbReference type="ARBA" id="ARBA00022679"/>
    </source>
</evidence>
<feature type="domain" description="N-acetyltransferase" evidence="3">
    <location>
        <begin position="21"/>
        <end position="167"/>
    </location>
</feature>
<dbReference type="SUPFAM" id="SSF55729">
    <property type="entry name" value="Acyl-CoA N-acyltransferases (Nat)"/>
    <property type="match status" value="1"/>
</dbReference>
<evidence type="ECO:0000259" key="3">
    <source>
        <dbReference type="PROSITE" id="PS51186"/>
    </source>
</evidence>
<dbReference type="PANTHER" id="PTHR43877">
    <property type="entry name" value="AMINOALKYLPHOSPHONATE N-ACETYLTRANSFERASE-RELATED-RELATED"/>
    <property type="match status" value="1"/>
</dbReference>
<dbReference type="PANTHER" id="PTHR43877:SF2">
    <property type="entry name" value="AMINOALKYLPHOSPHONATE N-ACETYLTRANSFERASE-RELATED"/>
    <property type="match status" value="1"/>
</dbReference>
<dbReference type="EMBL" id="CAIT01000005">
    <property type="protein sequence ID" value="CCH52551.1"/>
    <property type="molecule type" value="Genomic_DNA"/>
</dbReference>